<protein>
    <recommendedName>
        <fullName evidence="4">CHORD domain-containing protein</fullName>
    </recommendedName>
</protein>
<dbReference type="Gene3D" id="4.10.1130.20">
    <property type="match status" value="2"/>
</dbReference>
<dbReference type="PROSITE" id="PS51401">
    <property type="entry name" value="CHORD"/>
    <property type="match status" value="2"/>
</dbReference>
<keyword evidence="3" id="KW-0862">Zinc</keyword>
<dbReference type="PANTHER" id="PTHR46983:SF3">
    <property type="entry name" value="CHPADIPLOID STATE MAINTENANCE PROTEIN CHPA"/>
    <property type="match status" value="1"/>
</dbReference>
<proteinExistence type="predicted"/>
<feature type="domain" description="CHORD" evidence="4">
    <location>
        <begin position="119"/>
        <end position="178"/>
    </location>
</feature>
<dbReference type="Gene3D" id="2.60.40.790">
    <property type="match status" value="1"/>
</dbReference>
<evidence type="ECO:0000256" key="1">
    <source>
        <dbReference type="ARBA" id="ARBA00022723"/>
    </source>
</evidence>
<evidence type="ECO:0000256" key="3">
    <source>
        <dbReference type="ARBA" id="ARBA00022833"/>
    </source>
</evidence>
<dbReference type="InterPro" id="IPR007051">
    <property type="entry name" value="CHORD_dom"/>
</dbReference>
<comment type="caution">
    <text evidence="5">The sequence shown here is derived from an EMBL/GenBank/DDBJ whole genome shotgun (WGS) entry which is preliminary data.</text>
</comment>
<reference evidence="5 6" key="1">
    <citation type="submission" date="2024-07" db="EMBL/GenBank/DDBJ databases">
        <title>Chromosome-level genome assembly of the water stick insect Ranatra chinensis (Heteroptera: Nepidae).</title>
        <authorList>
            <person name="Liu X."/>
        </authorList>
    </citation>
    <scope>NUCLEOTIDE SEQUENCE [LARGE SCALE GENOMIC DNA]</scope>
    <source>
        <strain evidence="5">Cailab_2021Rc</strain>
        <tissue evidence="5">Muscle</tissue>
    </source>
</reference>
<evidence type="ECO:0000256" key="2">
    <source>
        <dbReference type="ARBA" id="ARBA00022737"/>
    </source>
</evidence>
<feature type="domain" description="CHORD" evidence="4">
    <location>
        <begin position="1"/>
        <end position="44"/>
    </location>
</feature>
<dbReference type="SUPFAM" id="SSF49764">
    <property type="entry name" value="HSP20-like chaperones"/>
    <property type="match status" value="1"/>
</dbReference>
<accession>A0ABD0YUT7</accession>
<dbReference type="PANTHER" id="PTHR46983">
    <property type="entry name" value="CYSTEINE AND HISTIDINE-RICH DOMAIN-CONTAINING PROTEIN 1"/>
    <property type="match status" value="1"/>
</dbReference>
<evidence type="ECO:0000259" key="4">
    <source>
        <dbReference type="PROSITE" id="PS51401"/>
    </source>
</evidence>
<keyword evidence="6" id="KW-1185">Reference proteome</keyword>
<dbReference type="InterPro" id="IPR008978">
    <property type="entry name" value="HSP20-like_chaperone"/>
</dbReference>
<feature type="non-terminal residue" evidence="5">
    <location>
        <position position="1"/>
    </location>
</feature>
<keyword evidence="1" id="KW-0479">Metal-binding</keyword>
<dbReference type="AlphaFoldDB" id="A0ABD0YUT7"/>
<dbReference type="EMBL" id="JBFDAA010000002">
    <property type="protein sequence ID" value="KAL1139721.1"/>
    <property type="molecule type" value="Genomic_DNA"/>
</dbReference>
<evidence type="ECO:0000313" key="6">
    <source>
        <dbReference type="Proteomes" id="UP001558652"/>
    </source>
</evidence>
<sequence length="250" mass="28325">SESCRHHIGHPVFHDAYKGWSCCKKKCTDFTEFLNIKGCTVSRHSNEKPPELEKPKEDKKLLDEVIEYRAPQNEIIPEVVVKPNVSLALREQLTSLKSKVVESSTEYDGTGSIPVGTTCKNYNCNVVYEGPETLSTKCTHHPGCPVFHEGLKFWSCCTKRTTDFNTFLEQVGCTVGEHVWFEKTNVGEVKCRLDWHQTGSHIYVSIFGKKCDPESSIVELSPVRLKMSLFFPEKRGTYTTDIELRGVSTD</sequence>
<organism evidence="5 6">
    <name type="scientific">Ranatra chinensis</name>
    <dbReference type="NCBI Taxonomy" id="642074"/>
    <lineage>
        <taxon>Eukaryota</taxon>
        <taxon>Metazoa</taxon>
        <taxon>Ecdysozoa</taxon>
        <taxon>Arthropoda</taxon>
        <taxon>Hexapoda</taxon>
        <taxon>Insecta</taxon>
        <taxon>Pterygota</taxon>
        <taxon>Neoptera</taxon>
        <taxon>Paraneoptera</taxon>
        <taxon>Hemiptera</taxon>
        <taxon>Heteroptera</taxon>
        <taxon>Panheteroptera</taxon>
        <taxon>Nepomorpha</taxon>
        <taxon>Nepidae</taxon>
        <taxon>Ranatrinae</taxon>
        <taxon>Ranatra</taxon>
    </lineage>
</organism>
<gene>
    <name evidence="5" type="ORF">AAG570_006699</name>
</gene>
<dbReference type="Pfam" id="PF04968">
    <property type="entry name" value="CHORD"/>
    <property type="match status" value="2"/>
</dbReference>
<name>A0ABD0YUT7_9HEMI</name>
<evidence type="ECO:0000313" key="5">
    <source>
        <dbReference type="EMBL" id="KAL1139721.1"/>
    </source>
</evidence>
<keyword evidence="2" id="KW-0677">Repeat</keyword>
<dbReference type="Proteomes" id="UP001558652">
    <property type="component" value="Unassembled WGS sequence"/>
</dbReference>
<dbReference type="GO" id="GO:0046872">
    <property type="term" value="F:metal ion binding"/>
    <property type="evidence" value="ECO:0007669"/>
    <property type="project" value="UniProtKB-KW"/>
</dbReference>
<dbReference type="InterPro" id="IPR039790">
    <property type="entry name" value="CHRD1"/>
</dbReference>